<keyword evidence="6" id="KW-0255">Endonuclease</keyword>
<dbReference type="SUPFAM" id="SSF56672">
    <property type="entry name" value="DNA/RNA polymerases"/>
    <property type="match status" value="1"/>
</dbReference>
<feature type="domain" description="Reverse transcriptase" evidence="9">
    <location>
        <begin position="538"/>
        <end position="724"/>
    </location>
</feature>
<dbReference type="PROSITE" id="PS50878">
    <property type="entry name" value="RT_POL"/>
    <property type="match status" value="1"/>
</dbReference>
<dbReference type="InterPro" id="IPR043502">
    <property type="entry name" value="DNA/RNA_pol_sf"/>
</dbReference>
<keyword evidence="7" id="KW-0378">Hydrolase</keyword>
<dbReference type="Pfam" id="PF00078">
    <property type="entry name" value="RVT_1"/>
    <property type="match status" value="1"/>
</dbReference>
<dbReference type="GO" id="GO:0003964">
    <property type="term" value="F:RNA-directed DNA polymerase activity"/>
    <property type="evidence" value="ECO:0007669"/>
    <property type="project" value="UniProtKB-KW"/>
</dbReference>
<keyword evidence="3" id="KW-0808">Transferase</keyword>
<gene>
    <name evidence="11" type="primary">LOC105908388</name>
</gene>
<dbReference type="RefSeq" id="XP_031416200.1">
    <property type="nucleotide sequence ID" value="XM_031560340.1"/>
</dbReference>
<organism evidence="10 11">
    <name type="scientific">Clupea harengus</name>
    <name type="common">Atlantic herring</name>
    <dbReference type="NCBI Taxonomy" id="7950"/>
    <lineage>
        <taxon>Eukaryota</taxon>
        <taxon>Metazoa</taxon>
        <taxon>Chordata</taxon>
        <taxon>Craniata</taxon>
        <taxon>Vertebrata</taxon>
        <taxon>Euteleostomi</taxon>
        <taxon>Actinopterygii</taxon>
        <taxon>Neopterygii</taxon>
        <taxon>Teleostei</taxon>
        <taxon>Clupei</taxon>
        <taxon>Clupeiformes</taxon>
        <taxon>Clupeoidei</taxon>
        <taxon>Clupeidae</taxon>
        <taxon>Clupea</taxon>
    </lineage>
</organism>
<dbReference type="PANTHER" id="PTHR33050">
    <property type="entry name" value="REVERSE TRANSCRIPTASE DOMAIN-CONTAINING PROTEIN"/>
    <property type="match status" value="1"/>
</dbReference>
<dbReference type="Proteomes" id="UP000515152">
    <property type="component" value="Chromosome 22"/>
</dbReference>
<protein>
    <recommendedName>
        <fullName evidence="2">ribonuclease H</fullName>
        <ecNumber evidence="2">3.1.26.4</ecNumber>
    </recommendedName>
</protein>
<dbReference type="PANTHER" id="PTHR33050:SF7">
    <property type="entry name" value="RIBONUCLEASE H"/>
    <property type="match status" value="1"/>
</dbReference>
<evidence type="ECO:0000256" key="2">
    <source>
        <dbReference type="ARBA" id="ARBA00012180"/>
    </source>
</evidence>
<evidence type="ECO:0000256" key="1">
    <source>
        <dbReference type="ARBA" id="ARBA00010879"/>
    </source>
</evidence>
<dbReference type="Gene3D" id="3.10.10.10">
    <property type="entry name" value="HIV Type 1 Reverse Transcriptase, subunit A, domain 1"/>
    <property type="match status" value="1"/>
</dbReference>
<name>A0A6P8EWG0_CLUHA</name>
<keyword evidence="5" id="KW-0540">Nuclease</keyword>
<evidence type="ECO:0000313" key="11">
    <source>
        <dbReference type="RefSeq" id="XP_031416200.1"/>
    </source>
</evidence>
<evidence type="ECO:0000256" key="4">
    <source>
        <dbReference type="ARBA" id="ARBA00022695"/>
    </source>
</evidence>
<dbReference type="CDD" id="cd03714">
    <property type="entry name" value="RT_DIRS1"/>
    <property type="match status" value="1"/>
</dbReference>
<dbReference type="OrthoDB" id="7756796at2759"/>
<dbReference type="GO" id="GO:0004523">
    <property type="term" value="F:RNA-DNA hybrid ribonuclease activity"/>
    <property type="evidence" value="ECO:0007669"/>
    <property type="project" value="UniProtKB-EC"/>
</dbReference>
<dbReference type="InterPro" id="IPR000477">
    <property type="entry name" value="RT_dom"/>
</dbReference>
<keyword evidence="4" id="KW-0548">Nucleotidyltransferase</keyword>
<accession>A0A6P8EWG0</accession>
<evidence type="ECO:0000259" key="9">
    <source>
        <dbReference type="PROSITE" id="PS50878"/>
    </source>
</evidence>
<sequence length="1031" mass="113583">MTLARATKRLAFWERPDAKKATPAPSGGIPPVGLCVPSAPGSVVLGSRCLAAAAAAPASLSPSPSPASLVAADHEAVELPPGCEDQPVPELDFGLDNESLLDFSDEHASDEEEMQLDMDVKPRATSPPATSRTLGQQLHEVALRAASCLGLPLPPPPSMQASLLDGEFYAGPAVAAPSPIPFFTEVHGELKTTWATAYSGHAPVPGFAAHLHLDQAKESGYLSFPPVEDTAALAEKAYLAAGQAACSTNTAALLQRYQAKLLTELAASLGDKHETVVELCRAKDLSLRLTRCTSQALGRVMGASVATQRSLWRSLAKLTDREMLDAPVSVQGVFGEAVGTMASKFEEQQKSREAFQAWMPRSSGSEQEFSSPVLSEAEWVPLSSTSGQDAHPARLAEAPFPPRRSATCTAAASCALSPERSPRPMAACCSPGEGPGQTAGHLIRIGRRKDRGERWIPHRLHGNPPVALMHNPCQARLAGCVESWRACAASPWVLKTITAGYTLQFARPPPRFVQSVVPQGQSHFLRKEIDSLLRKEAISVVPPEEADSGFYSRYFLVPKKDGNYRPILDLRVLNRALMPLKFRMLTPRRLVQFIRPSDWFITIDLKDAYFHVPIHPKHQRFLRFAFGGVAYQFHALPFGLALAPRVFTKCVEAAIAPLRQRGLRLFNYLDDWLLCVSLSQDRIKAIRSCMHQFKLGQKVSSLCCQRLLGMTASAAIALPLGMLRMLPFQIWYLSLKLSSTKDRHHRIAVTSRCRKALSIWRTPQFFAASGPMGVVTHRLVVTTDASTKGWGAVCEGRYVNGRWSAAEAESHINVLELRTVVLALRHFLPKLSGRHVLVRTDNISVMPYINRQGGVRSPSLYHWANRLLLWAAVHIRSLRAVHIPGHLNYGADLLSRGDPQAADWCQIWLRFYRAQVDLFANRQNTCCPLWFSLGGNNPPLGVDALSHQWPSLRLYSFPPVPLLQQEGRELLLVAPHWPSQPWLADLISMSVQPSWELPLRRDLLSQARGTVWHSRPELWHLRAWHLKGAGS</sequence>
<keyword evidence="10" id="KW-1185">Reference proteome</keyword>
<dbReference type="KEGG" id="char:105908388"/>
<dbReference type="EC" id="3.1.26.4" evidence="2"/>
<evidence type="ECO:0000256" key="6">
    <source>
        <dbReference type="ARBA" id="ARBA00022759"/>
    </source>
</evidence>
<evidence type="ECO:0000256" key="7">
    <source>
        <dbReference type="ARBA" id="ARBA00022801"/>
    </source>
</evidence>
<dbReference type="CDD" id="cd09275">
    <property type="entry name" value="RNase_HI_RT_DIRS1"/>
    <property type="match status" value="1"/>
</dbReference>
<proteinExistence type="inferred from homology"/>
<reference evidence="11" key="1">
    <citation type="submission" date="2025-08" db="UniProtKB">
        <authorList>
            <consortium name="RefSeq"/>
        </authorList>
    </citation>
    <scope>IDENTIFICATION</scope>
</reference>
<dbReference type="Gene3D" id="3.30.70.270">
    <property type="match status" value="1"/>
</dbReference>
<dbReference type="AlphaFoldDB" id="A0A6P8EWG0"/>
<dbReference type="InterPro" id="IPR043128">
    <property type="entry name" value="Rev_trsase/Diguanyl_cyclase"/>
</dbReference>
<dbReference type="InterPro" id="IPR041373">
    <property type="entry name" value="RT_RNaseH"/>
</dbReference>
<keyword evidence="8" id="KW-0695">RNA-directed DNA polymerase</keyword>
<evidence type="ECO:0000256" key="3">
    <source>
        <dbReference type="ARBA" id="ARBA00022679"/>
    </source>
</evidence>
<evidence type="ECO:0000313" key="10">
    <source>
        <dbReference type="Proteomes" id="UP000515152"/>
    </source>
</evidence>
<comment type="similarity">
    <text evidence="1">Belongs to the beta type-B retroviral polymerase family. HERV class-II K(HML-2) pol subfamily.</text>
</comment>
<dbReference type="InterPro" id="IPR052055">
    <property type="entry name" value="Hepadnavirus_pol/RT"/>
</dbReference>
<dbReference type="Pfam" id="PF17917">
    <property type="entry name" value="RT_RNaseH"/>
    <property type="match status" value="1"/>
</dbReference>
<evidence type="ECO:0000256" key="5">
    <source>
        <dbReference type="ARBA" id="ARBA00022722"/>
    </source>
</evidence>
<evidence type="ECO:0000256" key="8">
    <source>
        <dbReference type="ARBA" id="ARBA00022918"/>
    </source>
</evidence>
<dbReference type="GeneID" id="105908388"/>